<protein>
    <submittedName>
        <fullName evidence="2">Uncharacterized protein</fullName>
    </submittedName>
</protein>
<accession>A0A0T9TJ79</accession>
<feature type="region of interest" description="Disordered" evidence="1">
    <location>
        <begin position="151"/>
        <end position="262"/>
    </location>
</feature>
<feature type="compositionally biased region" description="Polar residues" evidence="1">
    <location>
        <begin position="245"/>
        <end position="262"/>
    </location>
</feature>
<feature type="compositionally biased region" description="Polar residues" evidence="1">
    <location>
        <begin position="210"/>
        <end position="237"/>
    </location>
</feature>
<feature type="compositionally biased region" description="Polar residues" evidence="1">
    <location>
        <begin position="180"/>
        <end position="197"/>
    </location>
</feature>
<dbReference type="Proteomes" id="UP000040088">
    <property type="component" value="Unassembled WGS sequence"/>
</dbReference>
<evidence type="ECO:0000256" key="1">
    <source>
        <dbReference type="SAM" id="MobiDB-lite"/>
    </source>
</evidence>
<name>A0A0T9TJ79_YERAE</name>
<dbReference type="AlphaFoldDB" id="A0A0T9TJ79"/>
<dbReference type="EMBL" id="CQEM01000004">
    <property type="protein sequence ID" value="CNK86399.1"/>
    <property type="molecule type" value="Genomic_DNA"/>
</dbReference>
<sequence>MPTTTNVIGASDPNTGLQNISSQTLLENEPNNRFSMIKGEVLKVLDLVVRDCSITKKSKKFPDFYQKLKESNSEDEVINSINSYFKNAASSDKCRLVIKTIRESMEKKDSFLAGGYCFYKSTDNGFSGKHYKLIPLENNGNTSRLVAENAPQDFGESKLQYPVGATDKNSERDEDIGQSPHVNISSVSKENVSQCSVEDTGHISEGGEDISQSPHANVSSVSKENVSQCSVEDTGQISEGDEDIGQSSHVNVSPISEENISQETNLRSLAELKRDCENHSNEIDLLKADNDIFTALLEIYNGFPAITNRIKLGSQELEKPNDDGYDSWVAYENRLLKDHYFLVSKKEEYNKIVINNSSKSINEIVTDDDHETNVISTQHSISVSSDIISQAIKTIDTKKTIGERFFSFLANVFHHSAYIRRESEKVAVIEKLKKLDGLVSGLSVEDKEQMASIKYVNNAVYFLLSNKIPAKYSFDPLGMLSPDRTAWLKFLNLTGTHQPRQVEPNLTPDSSTTS</sequence>
<reference evidence="3" key="1">
    <citation type="submission" date="2015-03" db="EMBL/GenBank/DDBJ databases">
        <authorList>
            <consortium name="Pathogen Informatics"/>
        </authorList>
    </citation>
    <scope>NUCLEOTIDE SEQUENCE [LARGE SCALE GENOMIC DNA]</scope>
    <source>
        <strain evidence="3">IP27925</strain>
    </source>
</reference>
<evidence type="ECO:0000313" key="2">
    <source>
        <dbReference type="EMBL" id="CNK86399.1"/>
    </source>
</evidence>
<proteinExistence type="predicted"/>
<dbReference type="RefSeq" id="WP_050125625.1">
    <property type="nucleotide sequence ID" value="NZ_CQEM01000004.1"/>
</dbReference>
<evidence type="ECO:0000313" key="3">
    <source>
        <dbReference type="Proteomes" id="UP000040088"/>
    </source>
</evidence>
<organism evidence="2 3">
    <name type="scientific">Yersinia aleksiciae</name>
    <dbReference type="NCBI Taxonomy" id="263819"/>
    <lineage>
        <taxon>Bacteria</taxon>
        <taxon>Pseudomonadati</taxon>
        <taxon>Pseudomonadota</taxon>
        <taxon>Gammaproteobacteria</taxon>
        <taxon>Enterobacterales</taxon>
        <taxon>Yersiniaceae</taxon>
        <taxon>Yersinia</taxon>
    </lineage>
</organism>
<gene>
    <name evidence="2" type="ORF">ERS008460_01107</name>
</gene>